<sequence>MSMNVSETTPIISENGSITSNREKETVKVVIRCRPLFGKELSENRKSIISLDPQMNAIYIRCPENNQTKPFTFDSVYDENTSQRQFYDDSAYPLIESIFEGYNSTIFAYGQTGCGKTHTMQGKDSPMEQRGVIPLSFDHIFDIIRTDISNEREYMVRISYLEIYNEEIRDLLGEDGKKRMEMKENSDGTVFVKDLTEIVVSNAIEMNTFMTKGFKNRSVGATQMNEGSSRSHSIFTVVVETSEKLHGHEHFKAGKLNLVDLAGSERQSKTGATGNRLKEGCKINLSLSALGNVISALVDGKGKHIPYRDSKLTRLLQDSLGGNTKTLMVAAISPADYNYDETLSTLRYANRAKNIKNKPVVNEDPKDTKLREYKEEIERLKNLLQSQSENGSNSKEQHTINTVQASSEGSSPKQRKVILSSTTDFTLGSLEREQASDLNEEAADMMDNAKMMMEEAGMLRVLPGELDKKEVDVKDDPGASVEMSREQRETSYSMENMTAQKERNAEWMLEEAQRIEERQTERSDGPDVQYEEQQRLRQLNQSIQDQRDRMSEELALAHQNMETHMREKNALQAKLRNIEGQILGGRAGNHSATREALREPLDPEIALLKQQVEHRRAQIKLKQRLKKEQHYQAAQRALMIEKQQVQEELQLTKEAAQAQLVSARKRQQKYKAKLEVARQEVSDLHREFERERQNLLDTIREQAKETKLLEQVVSLFFHNTELNKLYERAIWNEEKENWTLPKLKVRSEYQTLKLPAIHPSINNESYSGVVVDETHPPNSIHLTYDSRPPSSRARMHSASRQCSVSGTAPSEADVDLTYNRPPRSQDCRKNTPGIRSEAGGEDERQLASRKETRKNRSKPNNSPRSQMHLNESAYGSVEDSYQPCDRLQSRQGPRPSHRLHSTKTEESNVRKSLVELNETTEESPGHTLR</sequence>
<dbReference type="PANTHER" id="PTHR47969:SF21">
    <property type="entry name" value="KINESIN-LIKE PROTEIN"/>
    <property type="match status" value="1"/>
</dbReference>
<dbReference type="EMBL" id="CAIX01000002">
    <property type="protein sequence ID" value="CCI39500.1"/>
    <property type="molecule type" value="Genomic_DNA"/>
</dbReference>
<feature type="coiled-coil region" evidence="11">
    <location>
        <begin position="533"/>
        <end position="581"/>
    </location>
</feature>
<name>A0A024FZL7_9STRA</name>
<comment type="caution">
    <text evidence="14">The sequence shown here is derived from an EMBL/GenBank/DDBJ whole genome shotgun (WGS) entry which is preliminary data.</text>
</comment>
<organism evidence="14 15">
    <name type="scientific">Albugo candida</name>
    <dbReference type="NCBI Taxonomy" id="65357"/>
    <lineage>
        <taxon>Eukaryota</taxon>
        <taxon>Sar</taxon>
        <taxon>Stramenopiles</taxon>
        <taxon>Oomycota</taxon>
        <taxon>Peronosporomycetes</taxon>
        <taxon>Albuginales</taxon>
        <taxon>Albuginaceae</taxon>
        <taxon>Albugo</taxon>
    </lineage>
</organism>
<evidence type="ECO:0000259" key="13">
    <source>
        <dbReference type="PROSITE" id="PS50067"/>
    </source>
</evidence>
<dbReference type="OrthoDB" id="3176171at2759"/>
<evidence type="ECO:0000256" key="12">
    <source>
        <dbReference type="SAM" id="MobiDB-lite"/>
    </source>
</evidence>
<dbReference type="GO" id="GO:0005874">
    <property type="term" value="C:microtubule"/>
    <property type="evidence" value="ECO:0007669"/>
    <property type="project" value="UniProtKB-KW"/>
</dbReference>
<evidence type="ECO:0000256" key="11">
    <source>
        <dbReference type="SAM" id="Coils"/>
    </source>
</evidence>
<dbReference type="GO" id="GO:0007018">
    <property type="term" value="P:microtubule-based movement"/>
    <property type="evidence" value="ECO:0007669"/>
    <property type="project" value="InterPro"/>
</dbReference>
<evidence type="ECO:0000256" key="10">
    <source>
        <dbReference type="RuleBase" id="RU000394"/>
    </source>
</evidence>
<dbReference type="InterPro" id="IPR027640">
    <property type="entry name" value="Kinesin-like_fam"/>
</dbReference>
<feature type="compositionally biased region" description="Polar residues" evidence="12">
    <location>
        <begin position="798"/>
        <end position="808"/>
    </location>
</feature>
<evidence type="ECO:0000256" key="9">
    <source>
        <dbReference type="PROSITE-ProRule" id="PRU00283"/>
    </source>
</evidence>
<evidence type="ECO:0000256" key="3">
    <source>
        <dbReference type="ARBA" id="ARBA00022701"/>
    </source>
</evidence>
<dbReference type="Gene3D" id="3.40.850.10">
    <property type="entry name" value="Kinesin motor domain"/>
    <property type="match status" value="1"/>
</dbReference>
<dbReference type="InterPro" id="IPR036961">
    <property type="entry name" value="Kinesin_motor_dom_sf"/>
</dbReference>
<evidence type="ECO:0000256" key="2">
    <source>
        <dbReference type="ARBA" id="ARBA00022490"/>
    </source>
</evidence>
<dbReference type="Proteomes" id="UP000053237">
    <property type="component" value="Unassembled WGS sequence"/>
</dbReference>
<dbReference type="PROSITE" id="PS00411">
    <property type="entry name" value="KINESIN_MOTOR_1"/>
    <property type="match status" value="1"/>
</dbReference>
<keyword evidence="6 11" id="KW-0175">Coiled coil</keyword>
<keyword evidence="7 9" id="KW-0505">Motor protein</keyword>
<evidence type="ECO:0000256" key="4">
    <source>
        <dbReference type="ARBA" id="ARBA00022741"/>
    </source>
</evidence>
<dbReference type="SUPFAM" id="SSF52540">
    <property type="entry name" value="P-loop containing nucleoside triphosphate hydrolases"/>
    <property type="match status" value="1"/>
</dbReference>
<comment type="subcellular location">
    <subcellularLocation>
        <location evidence="1">Cytoplasm</location>
        <location evidence="1">Cytoskeleton</location>
    </subcellularLocation>
</comment>
<evidence type="ECO:0000313" key="14">
    <source>
        <dbReference type="EMBL" id="CCI39500.1"/>
    </source>
</evidence>
<dbReference type="GO" id="GO:0003777">
    <property type="term" value="F:microtubule motor activity"/>
    <property type="evidence" value="ECO:0007669"/>
    <property type="project" value="InterPro"/>
</dbReference>
<feature type="compositionally biased region" description="Polar residues" evidence="12">
    <location>
        <begin position="385"/>
        <end position="412"/>
    </location>
</feature>
<protein>
    <recommendedName>
        <fullName evidence="10">Kinesin-like protein</fullName>
    </recommendedName>
</protein>
<keyword evidence="2" id="KW-0963">Cytoplasm</keyword>
<dbReference type="GO" id="GO:0005524">
    <property type="term" value="F:ATP binding"/>
    <property type="evidence" value="ECO:0007669"/>
    <property type="project" value="UniProtKB-UniRule"/>
</dbReference>
<accession>A0A024FZL7</accession>
<dbReference type="GO" id="GO:0008017">
    <property type="term" value="F:microtubule binding"/>
    <property type="evidence" value="ECO:0007669"/>
    <property type="project" value="InterPro"/>
</dbReference>
<reference evidence="14 15" key="1">
    <citation type="submission" date="2012-05" db="EMBL/GenBank/DDBJ databases">
        <title>Recombination and specialization in a pathogen metapopulation.</title>
        <authorList>
            <person name="Gardiner A."/>
            <person name="Kemen E."/>
            <person name="Schultz-Larsen T."/>
            <person name="MacLean D."/>
            <person name="Van Oosterhout C."/>
            <person name="Jones J.D.G."/>
        </authorList>
    </citation>
    <scope>NUCLEOTIDE SEQUENCE [LARGE SCALE GENOMIC DNA]</scope>
    <source>
        <strain evidence="14 15">Ac Nc2</strain>
    </source>
</reference>
<evidence type="ECO:0000256" key="6">
    <source>
        <dbReference type="ARBA" id="ARBA00023054"/>
    </source>
</evidence>
<feature type="compositionally biased region" description="Basic and acidic residues" evidence="12">
    <location>
        <begin position="902"/>
        <end position="913"/>
    </location>
</feature>
<feature type="compositionally biased region" description="Polar residues" evidence="12">
    <location>
        <begin position="858"/>
        <end position="869"/>
    </location>
</feature>
<dbReference type="InParanoid" id="A0A024FZL7"/>
<dbReference type="AlphaFoldDB" id="A0A024FZL7"/>
<dbReference type="InterPro" id="IPR027417">
    <property type="entry name" value="P-loop_NTPase"/>
</dbReference>
<dbReference type="STRING" id="65357.A0A024FZL7"/>
<feature type="region of interest" description="Disordered" evidence="12">
    <location>
        <begin position="385"/>
        <end position="415"/>
    </location>
</feature>
<dbReference type="InterPro" id="IPR019821">
    <property type="entry name" value="Kinesin_motor_CS"/>
</dbReference>
<evidence type="ECO:0000256" key="1">
    <source>
        <dbReference type="ARBA" id="ARBA00004245"/>
    </source>
</evidence>
<dbReference type="FunFam" id="3.40.850.10:FF:000029">
    <property type="entry name" value="Kinesin-like protein KIF17"/>
    <property type="match status" value="1"/>
</dbReference>
<feature type="region of interest" description="Disordered" evidence="12">
    <location>
        <begin position="471"/>
        <end position="498"/>
    </location>
</feature>
<evidence type="ECO:0000256" key="7">
    <source>
        <dbReference type="ARBA" id="ARBA00023175"/>
    </source>
</evidence>
<dbReference type="PROSITE" id="PS50067">
    <property type="entry name" value="KINESIN_MOTOR_2"/>
    <property type="match status" value="1"/>
</dbReference>
<proteinExistence type="inferred from homology"/>
<gene>
    <name evidence="14" type="ORF">BN9_002830</name>
</gene>
<feature type="region of interest" description="Disordered" evidence="12">
    <location>
        <begin position="768"/>
        <end position="929"/>
    </location>
</feature>
<evidence type="ECO:0000256" key="8">
    <source>
        <dbReference type="ARBA" id="ARBA00023212"/>
    </source>
</evidence>
<feature type="compositionally biased region" description="Basic and acidic residues" evidence="12">
    <location>
        <begin position="841"/>
        <end position="850"/>
    </location>
</feature>
<dbReference type="PRINTS" id="PR00380">
    <property type="entry name" value="KINESINHEAVY"/>
</dbReference>
<dbReference type="InterPro" id="IPR001752">
    <property type="entry name" value="Kinesin_motor_dom"/>
</dbReference>
<evidence type="ECO:0000313" key="15">
    <source>
        <dbReference type="Proteomes" id="UP000053237"/>
    </source>
</evidence>
<feature type="compositionally biased region" description="Basic and acidic residues" evidence="12">
    <location>
        <begin position="471"/>
        <end position="489"/>
    </location>
</feature>
<dbReference type="SMART" id="SM00129">
    <property type="entry name" value="KISc"/>
    <property type="match status" value="1"/>
</dbReference>
<comment type="similarity">
    <text evidence="9 10">Belongs to the TRAFAC class myosin-kinesin ATPase superfamily. Kinesin family.</text>
</comment>
<keyword evidence="5 9" id="KW-0067">ATP-binding</keyword>
<feature type="binding site" evidence="9">
    <location>
        <begin position="110"/>
        <end position="117"/>
    </location>
    <ligand>
        <name>ATP</name>
        <dbReference type="ChEBI" id="CHEBI:30616"/>
    </ligand>
</feature>
<evidence type="ECO:0000256" key="5">
    <source>
        <dbReference type="ARBA" id="ARBA00022840"/>
    </source>
</evidence>
<dbReference type="Pfam" id="PF00225">
    <property type="entry name" value="Kinesin"/>
    <property type="match status" value="1"/>
</dbReference>
<feature type="domain" description="Kinesin motor" evidence="13">
    <location>
        <begin position="26"/>
        <end position="355"/>
    </location>
</feature>
<keyword evidence="8" id="KW-0206">Cytoskeleton</keyword>
<keyword evidence="4 9" id="KW-0547">Nucleotide-binding</keyword>
<keyword evidence="3 10" id="KW-0493">Microtubule</keyword>
<feature type="coiled-coil region" evidence="11">
    <location>
        <begin position="646"/>
        <end position="705"/>
    </location>
</feature>
<dbReference type="PANTHER" id="PTHR47969">
    <property type="entry name" value="CHROMOSOME-ASSOCIATED KINESIN KIF4A-RELATED"/>
    <property type="match status" value="1"/>
</dbReference>
<keyword evidence="15" id="KW-1185">Reference proteome</keyword>